<evidence type="ECO:0000313" key="2">
    <source>
        <dbReference type="Proteomes" id="UP000000226"/>
    </source>
</evidence>
<dbReference type="EMBL" id="MU967779">
    <property type="protein sequence ID" value="KAK6645841.1"/>
    <property type="molecule type" value="Genomic_DNA"/>
</dbReference>
<dbReference type="Proteomes" id="UP000000226">
    <property type="component" value="Unassembled WGS sequence"/>
</dbReference>
<sequence>MTHEVSVRILEFVHGRIFKNREKCWREFVTERGREPAPEVASPASQNLLRSFLFSVFLFVHLILFHDEILNVIL</sequence>
<name>A0ACC3P011_PHAVU</name>
<evidence type="ECO:0000313" key="1">
    <source>
        <dbReference type="EMBL" id="KAK6645841.1"/>
    </source>
</evidence>
<accession>A0ACC3P011</accession>
<organism evidence="1 2">
    <name type="scientific">Phaseolus vulgaris</name>
    <name type="common">Kidney bean</name>
    <name type="synonym">French bean</name>
    <dbReference type="NCBI Taxonomy" id="3885"/>
    <lineage>
        <taxon>Eukaryota</taxon>
        <taxon>Viridiplantae</taxon>
        <taxon>Streptophyta</taxon>
        <taxon>Embryophyta</taxon>
        <taxon>Tracheophyta</taxon>
        <taxon>Spermatophyta</taxon>
        <taxon>Magnoliopsida</taxon>
        <taxon>eudicotyledons</taxon>
        <taxon>Gunneridae</taxon>
        <taxon>Pentapetalae</taxon>
        <taxon>rosids</taxon>
        <taxon>fabids</taxon>
        <taxon>Fabales</taxon>
        <taxon>Fabaceae</taxon>
        <taxon>Papilionoideae</taxon>
        <taxon>50 kb inversion clade</taxon>
        <taxon>NPAAA clade</taxon>
        <taxon>indigoferoid/millettioid clade</taxon>
        <taxon>Phaseoleae</taxon>
        <taxon>Phaseolus</taxon>
    </lineage>
</organism>
<reference evidence="1" key="1">
    <citation type="submission" date="2023-07" db="EMBL/GenBank/DDBJ databases">
        <title>WGS assembly of Phaseolus vulgaris.</title>
        <authorList>
            <person name="Schmutz J."/>
            <person name="Mcclean P."/>
            <person name="Shu S."/>
            <person name="Cregan P."/>
            <person name="Rokhsar D."/>
            <person name="Jackson S."/>
        </authorList>
    </citation>
    <scope>NUCLEOTIDE SEQUENCE</scope>
</reference>
<gene>
    <name evidence="1" type="ORF">PHAVU_L001870</name>
</gene>
<comment type="caution">
    <text evidence="1">The sequence shown here is derived from an EMBL/GenBank/DDBJ whole genome shotgun (WGS) entry which is preliminary data.</text>
</comment>
<proteinExistence type="predicted"/>
<keyword evidence="2" id="KW-1185">Reference proteome</keyword>
<protein>
    <submittedName>
        <fullName evidence="1">Uncharacterized protein</fullName>
    </submittedName>
</protein>